<protein>
    <submittedName>
        <fullName evidence="2">Uncharacterized protein</fullName>
    </submittedName>
</protein>
<feature type="region of interest" description="Disordered" evidence="1">
    <location>
        <begin position="1"/>
        <end position="35"/>
    </location>
</feature>
<dbReference type="EMBL" id="LAZR01033151">
    <property type="protein sequence ID" value="KKL48918.1"/>
    <property type="molecule type" value="Genomic_DNA"/>
</dbReference>
<dbReference type="AlphaFoldDB" id="A0A0F9CHY9"/>
<evidence type="ECO:0000256" key="1">
    <source>
        <dbReference type="SAM" id="MobiDB-lite"/>
    </source>
</evidence>
<comment type="caution">
    <text evidence="2">The sequence shown here is derived from an EMBL/GenBank/DDBJ whole genome shotgun (WGS) entry which is preliminary data.</text>
</comment>
<gene>
    <name evidence="2" type="ORF">LCGC14_2320740</name>
</gene>
<accession>A0A0F9CHY9</accession>
<evidence type="ECO:0000313" key="2">
    <source>
        <dbReference type="EMBL" id="KKL48918.1"/>
    </source>
</evidence>
<name>A0A0F9CHY9_9ZZZZ</name>
<proteinExistence type="predicted"/>
<reference evidence="2" key="1">
    <citation type="journal article" date="2015" name="Nature">
        <title>Complex archaea that bridge the gap between prokaryotes and eukaryotes.</title>
        <authorList>
            <person name="Spang A."/>
            <person name="Saw J.H."/>
            <person name="Jorgensen S.L."/>
            <person name="Zaremba-Niedzwiedzka K."/>
            <person name="Martijn J."/>
            <person name="Lind A.E."/>
            <person name="van Eijk R."/>
            <person name="Schleper C."/>
            <person name="Guy L."/>
            <person name="Ettema T.J."/>
        </authorList>
    </citation>
    <scope>NUCLEOTIDE SEQUENCE</scope>
</reference>
<feature type="non-terminal residue" evidence="2">
    <location>
        <position position="35"/>
    </location>
</feature>
<organism evidence="2">
    <name type="scientific">marine sediment metagenome</name>
    <dbReference type="NCBI Taxonomy" id="412755"/>
    <lineage>
        <taxon>unclassified sequences</taxon>
        <taxon>metagenomes</taxon>
        <taxon>ecological metagenomes</taxon>
    </lineage>
</organism>
<sequence>MRTELSTGPSVGRRPGGNSTTYKEQPMEFTELLTV</sequence>